<protein>
    <submittedName>
        <fullName evidence="2">Uncharacterized protein</fullName>
    </submittedName>
</protein>
<organism evidence="2 3">
    <name type="scientific">Trametes cubensis</name>
    <dbReference type="NCBI Taxonomy" id="1111947"/>
    <lineage>
        <taxon>Eukaryota</taxon>
        <taxon>Fungi</taxon>
        <taxon>Dikarya</taxon>
        <taxon>Basidiomycota</taxon>
        <taxon>Agaricomycotina</taxon>
        <taxon>Agaricomycetes</taxon>
        <taxon>Polyporales</taxon>
        <taxon>Polyporaceae</taxon>
        <taxon>Trametes</taxon>
    </lineage>
</organism>
<keyword evidence="3" id="KW-1185">Reference proteome</keyword>
<feature type="region of interest" description="Disordered" evidence="1">
    <location>
        <begin position="224"/>
        <end position="248"/>
    </location>
</feature>
<evidence type="ECO:0000313" key="2">
    <source>
        <dbReference type="EMBL" id="KAJ8453747.1"/>
    </source>
</evidence>
<accession>A0AAD7X445</accession>
<feature type="region of interest" description="Disordered" evidence="1">
    <location>
        <begin position="94"/>
        <end position="116"/>
    </location>
</feature>
<sequence length="338" mass="37515">MSRVSPELLRDFDDVAASVGITPRLDKLGQPIPIGQKERKGEVYVVWTGRAVGLFYNCHKKYPDYEAAVAGWFEGPLRHAGTWKPPAPRPPIFNSPLRRDGRATHSPSSACDDRLPPEIRLTTTEPHADTALTIARAATSNDADVFTDKNRNGDDDDDNDNDYGCDDNGCLDAGEEDDSWQLYQEARESFSTPSPQASPYVNFSPMLTEGTISPRTIHTPSLSSPALSISMLSPPRLTQPSPSSPAIDKQIHDDRLTQLAHDLRYKSSITKKRRIYVVLRGDRPGIYFKEAIALDMLGAKPGIKLVRFKSLSRAAWYFVLEYMAGRVGVPVLTLTEEE</sequence>
<feature type="region of interest" description="Disordered" evidence="1">
    <location>
        <begin position="145"/>
        <end position="171"/>
    </location>
</feature>
<feature type="region of interest" description="Disordered" evidence="1">
    <location>
        <begin position="187"/>
        <end position="206"/>
    </location>
</feature>
<gene>
    <name evidence="2" type="ORF">ONZ51_g13425</name>
</gene>
<evidence type="ECO:0000256" key="1">
    <source>
        <dbReference type="SAM" id="MobiDB-lite"/>
    </source>
</evidence>
<proteinExistence type="predicted"/>
<evidence type="ECO:0000313" key="3">
    <source>
        <dbReference type="Proteomes" id="UP001215151"/>
    </source>
</evidence>
<dbReference type="Proteomes" id="UP001215151">
    <property type="component" value="Unassembled WGS sequence"/>
</dbReference>
<feature type="compositionally biased region" description="Polar residues" evidence="1">
    <location>
        <begin position="189"/>
        <end position="201"/>
    </location>
</feature>
<name>A0AAD7X445_9APHY</name>
<feature type="compositionally biased region" description="Acidic residues" evidence="1">
    <location>
        <begin position="154"/>
        <end position="165"/>
    </location>
</feature>
<feature type="compositionally biased region" description="Polar residues" evidence="1">
    <location>
        <begin position="224"/>
        <end position="241"/>
    </location>
</feature>
<dbReference type="AlphaFoldDB" id="A0AAD7X445"/>
<reference evidence="2" key="1">
    <citation type="submission" date="2022-11" db="EMBL/GenBank/DDBJ databases">
        <title>Genome Sequence of Cubamyces cubensis.</title>
        <authorList>
            <person name="Buettner E."/>
        </authorList>
    </citation>
    <scope>NUCLEOTIDE SEQUENCE</scope>
    <source>
        <strain evidence="2">MPL-01</strain>
    </source>
</reference>
<comment type="caution">
    <text evidence="2">The sequence shown here is derived from an EMBL/GenBank/DDBJ whole genome shotgun (WGS) entry which is preliminary data.</text>
</comment>
<feature type="unsure residue" description="D or N" evidence="2">
    <location>
        <position position="156"/>
    </location>
</feature>
<dbReference type="EMBL" id="JAPEVG010001178">
    <property type="protein sequence ID" value="KAJ8453747.1"/>
    <property type="molecule type" value="Genomic_DNA"/>
</dbReference>